<evidence type="ECO:0000313" key="3">
    <source>
        <dbReference type="EMBL" id="KAK8372528.1"/>
    </source>
</evidence>
<dbReference type="Pfam" id="PF10545">
    <property type="entry name" value="MADF_DNA_bdg"/>
    <property type="match status" value="1"/>
</dbReference>
<dbReference type="Gene3D" id="1.10.10.60">
    <property type="entry name" value="Homeodomain-like"/>
    <property type="match status" value="1"/>
</dbReference>
<dbReference type="SMART" id="SM00595">
    <property type="entry name" value="MADF"/>
    <property type="match status" value="1"/>
</dbReference>
<feature type="compositionally biased region" description="Polar residues" evidence="1">
    <location>
        <begin position="242"/>
        <end position="252"/>
    </location>
</feature>
<dbReference type="Proteomes" id="UP001487740">
    <property type="component" value="Unassembled WGS sequence"/>
</dbReference>
<accession>A0AAW0SBP0</accession>
<proteinExistence type="predicted"/>
<dbReference type="AlphaFoldDB" id="A0AAW0SBP0"/>
<dbReference type="EMBL" id="JARAKH010001839">
    <property type="protein sequence ID" value="KAK8372529.1"/>
    <property type="molecule type" value="Genomic_DNA"/>
</dbReference>
<evidence type="ECO:0000313" key="4">
    <source>
        <dbReference type="Proteomes" id="UP001487740"/>
    </source>
</evidence>
<evidence type="ECO:0000259" key="2">
    <source>
        <dbReference type="PROSITE" id="PS51029"/>
    </source>
</evidence>
<feature type="region of interest" description="Disordered" evidence="1">
    <location>
        <begin position="213"/>
        <end position="260"/>
    </location>
</feature>
<feature type="compositionally biased region" description="Low complexity" evidence="1">
    <location>
        <begin position="218"/>
        <end position="234"/>
    </location>
</feature>
<feature type="domain" description="MADF" evidence="2">
    <location>
        <begin position="81"/>
        <end position="174"/>
    </location>
</feature>
<dbReference type="PANTHER" id="PTHR21505">
    <property type="entry name" value="MADF DOMAIN-CONTAINING PROTEIN-RELATED"/>
    <property type="match status" value="1"/>
</dbReference>
<dbReference type="InterPro" id="IPR006578">
    <property type="entry name" value="MADF-dom"/>
</dbReference>
<reference evidence="3 4" key="1">
    <citation type="submission" date="2023-03" db="EMBL/GenBank/DDBJ databases">
        <title>High-quality genome of Scylla paramamosain provides insights in environmental adaptation.</title>
        <authorList>
            <person name="Zhang L."/>
        </authorList>
    </citation>
    <scope>NUCLEOTIDE SEQUENCE [LARGE SCALE GENOMIC DNA]</scope>
    <source>
        <strain evidence="3">LZ_2023a</strain>
        <tissue evidence="3">Muscle</tissue>
    </source>
</reference>
<keyword evidence="4" id="KW-1185">Reference proteome</keyword>
<sequence length="334" mass="37903">MTSEASTKWCTGHCPCSQHRNVRHCLVWNYTILPDTRRAKSLGYRIFKVRQFISSHRPVTMASSTSVNEKSCHWDRKETLLLIELYRQNPCLWNVKSTVYKDRNKRVAAINEITAGLNRNGLSVTASEVKKKIESIRSQYRRELRKQEKSKKSGAGADDIYTLPYYGVLMTSASSTMATARENPCQVWIAKCLFVPEEVSDHEIFNDPILQQNEDGSVTHTTPTPVTPVPSTSHDNVPPATPESSRIQTQTTRGRKRSLLTDERHEVLEEALHQLKELSRSEKDSDEESAFGDVVTNDLRKMNVENRIHAQKLISEVLYLGKLGKLTFSSKVVG</sequence>
<comment type="caution">
    <text evidence="3">The sequence shown here is derived from an EMBL/GenBank/DDBJ whole genome shotgun (WGS) entry which is preliminary data.</text>
</comment>
<dbReference type="EMBL" id="JARAKH010001839">
    <property type="protein sequence ID" value="KAK8372528.1"/>
    <property type="molecule type" value="Genomic_DNA"/>
</dbReference>
<name>A0AAW0SBP0_SCYPA</name>
<protein>
    <recommendedName>
        <fullName evidence="2">MADF domain-containing protein</fullName>
    </recommendedName>
</protein>
<dbReference type="PANTHER" id="PTHR21505:SF12">
    <property type="entry name" value="MADF DOMAIN-CONTAINING PROTEIN-RELATED"/>
    <property type="match status" value="1"/>
</dbReference>
<dbReference type="PROSITE" id="PS51029">
    <property type="entry name" value="MADF"/>
    <property type="match status" value="1"/>
</dbReference>
<organism evidence="3 4">
    <name type="scientific">Scylla paramamosain</name>
    <name type="common">Mud crab</name>
    <dbReference type="NCBI Taxonomy" id="85552"/>
    <lineage>
        <taxon>Eukaryota</taxon>
        <taxon>Metazoa</taxon>
        <taxon>Ecdysozoa</taxon>
        <taxon>Arthropoda</taxon>
        <taxon>Crustacea</taxon>
        <taxon>Multicrustacea</taxon>
        <taxon>Malacostraca</taxon>
        <taxon>Eumalacostraca</taxon>
        <taxon>Eucarida</taxon>
        <taxon>Decapoda</taxon>
        <taxon>Pleocyemata</taxon>
        <taxon>Brachyura</taxon>
        <taxon>Eubrachyura</taxon>
        <taxon>Portunoidea</taxon>
        <taxon>Portunidae</taxon>
        <taxon>Portuninae</taxon>
        <taxon>Scylla</taxon>
    </lineage>
</organism>
<gene>
    <name evidence="3" type="ORF">O3P69_019005</name>
</gene>
<evidence type="ECO:0000256" key="1">
    <source>
        <dbReference type="SAM" id="MobiDB-lite"/>
    </source>
</evidence>